<sequence>MANSITRSQDEQRSASSHSGSPDEKKAGQKENLHRALSEKQISMIAIGGSIGTGLIIASGTALAQGGPAGLLIGYLAMGAVCWVVITALGEVISFLPLAGFTGTAGRYVDPAAGYLLIVPNQTNASALLISYWRPDLSGSIFIAIFTVFIIVSNFCGVRFFGHFEYWMSFAKIVILTAIILGGFIISLGGNPSNERIGFRYWTQGRAFVEYKEQGALGRFLGVWSTLTSAMFAYLGSELVGVTAGETANPRRALPRAIKMVIYRILIFYIGGVIVIGMLVSPQNPGLVVKGKAAKTAAASPFVLAIKSANINALPSVVNAALLVFTLSASNSDLFVASRTLFGLARDGYTPFSKFLQRTNRWGVPYVCLSICSLFCALAFLNASSGGATTFTYLTNTVTIFGGIAWWGILVTHIRFMAGLRAQGISRKTLPYAAPLQPYGSYIALFVTSLVLFFKGFNVFWPVFDYRNFITNYIGIPVTAFIFLGWKFYHKTKFIKASEMDFTTARNFDILDTAWQDEEKWYRKPLAVKHLVI</sequence>
<feature type="transmembrane region" description="Helical" evidence="8">
    <location>
        <begin position="75"/>
        <end position="100"/>
    </location>
</feature>
<dbReference type="GO" id="GO:0016020">
    <property type="term" value="C:membrane"/>
    <property type="evidence" value="ECO:0007669"/>
    <property type="project" value="UniProtKB-SubCell"/>
</dbReference>
<dbReference type="GeneID" id="37021752"/>
<feature type="transmembrane region" description="Helical" evidence="8">
    <location>
        <begin position="167"/>
        <end position="190"/>
    </location>
</feature>
<keyword evidence="11" id="KW-1185">Reference proteome</keyword>
<feature type="region of interest" description="Disordered" evidence="7">
    <location>
        <begin position="1"/>
        <end position="33"/>
    </location>
</feature>
<feature type="transmembrane region" description="Helical" evidence="8">
    <location>
        <begin position="439"/>
        <end position="464"/>
    </location>
</feature>
<dbReference type="FunCoup" id="A0A316V6K5">
    <property type="interactions" value="171"/>
</dbReference>
<evidence type="ECO:0000256" key="2">
    <source>
        <dbReference type="ARBA" id="ARBA00022448"/>
    </source>
</evidence>
<name>A0A316V6K5_9BASI</name>
<accession>A0A316V6K5</accession>
<dbReference type="Proteomes" id="UP000245771">
    <property type="component" value="Unassembled WGS sequence"/>
</dbReference>
<protein>
    <recommendedName>
        <fullName evidence="9">Amino acid permease/ SLC12A domain-containing protein</fullName>
    </recommendedName>
</protein>
<dbReference type="GO" id="GO:0015171">
    <property type="term" value="F:amino acid transmembrane transporter activity"/>
    <property type="evidence" value="ECO:0007669"/>
    <property type="project" value="TreeGrafter"/>
</dbReference>
<dbReference type="PROSITE" id="PS00218">
    <property type="entry name" value="AMINO_ACID_PERMEASE_1"/>
    <property type="match status" value="1"/>
</dbReference>
<dbReference type="PANTHER" id="PTHR43341:SF9">
    <property type="entry name" value="DICARBOXYLIC AMINO ACID PERMEASE"/>
    <property type="match status" value="1"/>
</dbReference>
<evidence type="ECO:0000313" key="10">
    <source>
        <dbReference type="EMBL" id="PWN33052.1"/>
    </source>
</evidence>
<reference evidence="10 11" key="1">
    <citation type="journal article" date="2018" name="Mol. Biol. Evol.">
        <title>Broad Genomic Sampling Reveals a Smut Pathogenic Ancestry of the Fungal Clade Ustilaginomycotina.</title>
        <authorList>
            <person name="Kijpornyongpan T."/>
            <person name="Mondo S.J."/>
            <person name="Barry K."/>
            <person name="Sandor L."/>
            <person name="Lee J."/>
            <person name="Lipzen A."/>
            <person name="Pangilinan J."/>
            <person name="LaButti K."/>
            <person name="Hainaut M."/>
            <person name="Henrissat B."/>
            <person name="Grigoriev I.V."/>
            <person name="Spatafora J.W."/>
            <person name="Aime M.C."/>
        </authorList>
    </citation>
    <scope>NUCLEOTIDE SEQUENCE [LARGE SCALE GENOMIC DNA]</scope>
    <source>
        <strain evidence="10 11">MCA 3882</strain>
    </source>
</reference>
<proteinExistence type="predicted"/>
<dbReference type="RefSeq" id="XP_025353354.1">
    <property type="nucleotide sequence ID" value="XM_025499971.1"/>
</dbReference>
<dbReference type="Gene3D" id="1.20.1740.10">
    <property type="entry name" value="Amino acid/polyamine transporter I"/>
    <property type="match status" value="1"/>
</dbReference>
<feature type="transmembrane region" description="Helical" evidence="8">
    <location>
        <begin position="393"/>
        <end position="418"/>
    </location>
</feature>
<keyword evidence="3 8" id="KW-0812">Transmembrane</keyword>
<dbReference type="OrthoDB" id="10062876at2759"/>
<evidence type="ECO:0000256" key="6">
    <source>
        <dbReference type="ARBA" id="ARBA00023136"/>
    </source>
</evidence>
<keyword evidence="5 8" id="KW-1133">Transmembrane helix</keyword>
<evidence type="ECO:0000256" key="1">
    <source>
        <dbReference type="ARBA" id="ARBA00004141"/>
    </source>
</evidence>
<keyword evidence="4" id="KW-0029">Amino-acid transport</keyword>
<feature type="transmembrane region" description="Helical" evidence="8">
    <location>
        <begin position="42"/>
        <end position="63"/>
    </location>
</feature>
<feature type="transmembrane region" description="Helical" evidence="8">
    <location>
        <begin position="140"/>
        <end position="161"/>
    </location>
</feature>
<dbReference type="InterPro" id="IPR004841">
    <property type="entry name" value="AA-permease/SLC12A_dom"/>
</dbReference>
<dbReference type="PIRSF" id="PIRSF006060">
    <property type="entry name" value="AA_transporter"/>
    <property type="match status" value="1"/>
</dbReference>
<feature type="compositionally biased region" description="Basic and acidic residues" evidence="7">
    <location>
        <begin position="21"/>
        <end position="33"/>
    </location>
</feature>
<dbReference type="STRING" id="1280837.A0A316V6K5"/>
<organism evidence="10 11">
    <name type="scientific">Meira miltonrushii</name>
    <dbReference type="NCBI Taxonomy" id="1280837"/>
    <lineage>
        <taxon>Eukaryota</taxon>
        <taxon>Fungi</taxon>
        <taxon>Dikarya</taxon>
        <taxon>Basidiomycota</taxon>
        <taxon>Ustilaginomycotina</taxon>
        <taxon>Exobasidiomycetes</taxon>
        <taxon>Exobasidiales</taxon>
        <taxon>Brachybasidiaceae</taxon>
        <taxon>Meira</taxon>
    </lineage>
</organism>
<dbReference type="PANTHER" id="PTHR43341">
    <property type="entry name" value="AMINO ACID PERMEASE"/>
    <property type="match status" value="1"/>
</dbReference>
<evidence type="ECO:0000256" key="8">
    <source>
        <dbReference type="SAM" id="Phobius"/>
    </source>
</evidence>
<evidence type="ECO:0000256" key="4">
    <source>
        <dbReference type="ARBA" id="ARBA00022970"/>
    </source>
</evidence>
<evidence type="ECO:0000313" key="11">
    <source>
        <dbReference type="Proteomes" id="UP000245771"/>
    </source>
</evidence>
<keyword evidence="6 8" id="KW-0472">Membrane</keyword>
<dbReference type="InterPro" id="IPR004840">
    <property type="entry name" value="Amino_acid_permease_CS"/>
</dbReference>
<feature type="domain" description="Amino acid permease/ SLC12A" evidence="9">
    <location>
        <begin position="42"/>
        <end position="494"/>
    </location>
</feature>
<dbReference type="Pfam" id="PF00324">
    <property type="entry name" value="AA_permease"/>
    <property type="match status" value="1"/>
</dbReference>
<feature type="transmembrane region" description="Helical" evidence="8">
    <location>
        <begin position="320"/>
        <end position="342"/>
    </location>
</feature>
<feature type="transmembrane region" description="Helical" evidence="8">
    <location>
        <begin position="470"/>
        <end position="489"/>
    </location>
</feature>
<evidence type="ECO:0000256" key="3">
    <source>
        <dbReference type="ARBA" id="ARBA00022692"/>
    </source>
</evidence>
<gene>
    <name evidence="10" type="ORF">FA14DRAFT_165651</name>
</gene>
<dbReference type="InParanoid" id="A0A316V6K5"/>
<comment type="subcellular location">
    <subcellularLocation>
        <location evidence="1">Membrane</location>
        <topology evidence="1">Multi-pass membrane protein</topology>
    </subcellularLocation>
</comment>
<feature type="transmembrane region" description="Helical" evidence="8">
    <location>
        <begin position="363"/>
        <end position="381"/>
    </location>
</feature>
<dbReference type="EMBL" id="KZ819605">
    <property type="protein sequence ID" value="PWN33052.1"/>
    <property type="molecule type" value="Genomic_DNA"/>
</dbReference>
<feature type="transmembrane region" description="Helical" evidence="8">
    <location>
        <begin position="261"/>
        <end position="280"/>
    </location>
</feature>
<dbReference type="AlphaFoldDB" id="A0A316V6K5"/>
<dbReference type="InterPro" id="IPR050524">
    <property type="entry name" value="APC_YAT"/>
</dbReference>
<evidence type="ECO:0000256" key="5">
    <source>
        <dbReference type="ARBA" id="ARBA00022989"/>
    </source>
</evidence>
<dbReference type="FunFam" id="1.20.1740.10:FF:000001">
    <property type="entry name" value="Amino acid permease"/>
    <property type="match status" value="1"/>
</dbReference>
<keyword evidence="2" id="KW-0813">Transport</keyword>
<evidence type="ECO:0000259" key="9">
    <source>
        <dbReference type="Pfam" id="PF00324"/>
    </source>
</evidence>
<evidence type="ECO:0000256" key="7">
    <source>
        <dbReference type="SAM" id="MobiDB-lite"/>
    </source>
</evidence>